<dbReference type="AlphaFoldDB" id="A0A8S3YJD9"/>
<dbReference type="SUPFAM" id="SSF57625">
    <property type="entry name" value="Invertebrate chitin-binding proteins"/>
    <property type="match status" value="2"/>
</dbReference>
<dbReference type="Pfam" id="PF01607">
    <property type="entry name" value="CBM_14"/>
    <property type="match status" value="2"/>
</dbReference>
<dbReference type="EMBL" id="CAJHNH020000313">
    <property type="protein sequence ID" value="CAG5116874.1"/>
    <property type="molecule type" value="Genomic_DNA"/>
</dbReference>
<dbReference type="SMART" id="SM00494">
    <property type="entry name" value="ChtBD2"/>
    <property type="match status" value="2"/>
</dbReference>
<evidence type="ECO:0000256" key="1">
    <source>
        <dbReference type="ARBA" id="ARBA00022669"/>
    </source>
</evidence>
<dbReference type="PANTHER" id="PTHR23301:SF0">
    <property type="entry name" value="CHITIN-BINDING TYPE-2 DOMAIN-CONTAINING PROTEIN-RELATED"/>
    <property type="match status" value="1"/>
</dbReference>
<dbReference type="Gene3D" id="2.170.140.10">
    <property type="entry name" value="Chitin binding domain"/>
    <property type="match status" value="2"/>
</dbReference>
<comment type="caution">
    <text evidence="7">The sequence shown here is derived from an EMBL/GenBank/DDBJ whole genome shotgun (WGS) entry which is preliminary data.</text>
</comment>
<organism evidence="7 8">
    <name type="scientific">Candidula unifasciata</name>
    <dbReference type="NCBI Taxonomy" id="100452"/>
    <lineage>
        <taxon>Eukaryota</taxon>
        <taxon>Metazoa</taxon>
        <taxon>Spiralia</taxon>
        <taxon>Lophotrochozoa</taxon>
        <taxon>Mollusca</taxon>
        <taxon>Gastropoda</taxon>
        <taxon>Heterobranchia</taxon>
        <taxon>Euthyneura</taxon>
        <taxon>Panpulmonata</taxon>
        <taxon>Eupulmonata</taxon>
        <taxon>Stylommatophora</taxon>
        <taxon>Helicina</taxon>
        <taxon>Helicoidea</taxon>
        <taxon>Geomitridae</taxon>
        <taxon>Candidula</taxon>
    </lineage>
</organism>
<reference evidence="7" key="1">
    <citation type="submission" date="2021-04" db="EMBL/GenBank/DDBJ databases">
        <authorList>
            <consortium name="Molecular Ecology Group"/>
        </authorList>
    </citation>
    <scope>NUCLEOTIDE SEQUENCE</scope>
</reference>
<gene>
    <name evidence="7" type="ORF">CUNI_LOCUS2432</name>
</gene>
<dbReference type="InterPro" id="IPR002557">
    <property type="entry name" value="Chitin-bd_dom"/>
</dbReference>
<evidence type="ECO:0000256" key="5">
    <source>
        <dbReference type="ARBA" id="ARBA00023180"/>
    </source>
</evidence>
<keyword evidence="1" id="KW-0147">Chitin-binding</keyword>
<dbReference type="OrthoDB" id="6020543at2759"/>
<feature type="non-terminal residue" evidence="7">
    <location>
        <position position="122"/>
    </location>
</feature>
<dbReference type="InterPro" id="IPR051940">
    <property type="entry name" value="Chitin_bind-dev_reg"/>
</dbReference>
<feature type="domain" description="Chitin-binding type-2" evidence="6">
    <location>
        <begin position="4"/>
        <end position="61"/>
    </location>
</feature>
<keyword evidence="8" id="KW-1185">Reference proteome</keyword>
<sequence length="122" mass="13079">TVSGTECNGQNEGKIVDRGCWGYAKCVNGEVVVTSCPSGSVFDVVSRKCVEREGRTENCGLCDGKSDGVYADLLDDCNTFFTCNSGQAGELQSCLFKMVYDEATLKCNIPDLVRPPCGTRGQ</sequence>
<proteinExistence type="predicted"/>
<dbReference type="InterPro" id="IPR036508">
    <property type="entry name" value="Chitin-bd_dom_sf"/>
</dbReference>
<keyword evidence="5" id="KW-0325">Glycoprotein</keyword>
<dbReference type="Proteomes" id="UP000678393">
    <property type="component" value="Unassembled WGS sequence"/>
</dbReference>
<protein>
    <recommendedName>
        <fullName evidence="6">Chitin-binding type-2 domain-containing protein</fullName>
    </recommendedName>
</protein>
<feature type="domain" description="Chitin-binding type-2" evidence="6">
    <location>
        <begin position="62"/>
        <end position="119"/>
    </location>
</feature>
<evidence type="ECO:0000313" key="8">
    <source>
        <dbReference type="Proteomes" id="UP000678393"/>
    </source>
</evidence>
<evidence type="ECO:0000256" key="4">
    <source>
        <dbReference type="ARBA" id="ARBA00023157"/>
    </source>
</evidence>
<evidence type="ECO:0000259" key="6">
    <source>
        <dbReference type="PROSITE" id="PS50940"/>
    </source>
</evidence>
<name>A0A8S3YJD9_9EUPU</name>
<dbReference type="GO" id="GO:0005576">
    <property type="term" value="C:extracellular region"/>
    <property type="evidence" value="ECO:0007669"/>
    <property type="project" value="InterPro"/>
</dbReference>
<evidence type="ECO:0000256" key="2">
    <source>
        <dbReference type="ARBA" id="ARBA00022729"/>
    </source>
</evidence>
<keyword evidence="4" id="KW-1015">Disulfide bond</keyword>
<keyword evidence="2" id="KW-0732">Signal</keyword>
<dbReference type="PANTHER" id="PTHR23301">
    <property type="entry name" value="CHITIN BINDING PERITROPHIN-A"/>
    <property type="match status" value="1"/>
</dbReference>
<keyword evidence="3" id="KW-0677">Repeat</keyword>
<evidence type="ECO:0000256" key="3">
    <source>
        <dbReference type="ARBA" id="ARBA00022737"/>
    </source>
</evidence>
<dbReference type="PROSITE" id="PS50940">
    <property type="entry name" value="CHIT_BIND_II"/>
    <property type="match status" value="2"/>
</dbReference>
<dbReference type="GO" id="GO:0008061">
    <property type="term" value="F:chitin binding"/>
    <property type="evidence" value="ECO:0007669"/>
    <property type="project" value="UniProtKB-KW"/>
</dbReference>
<accession>A0A8S3YJD9</accession>
<evidence type="ECO:0000313" key="7">
    <source>
        <dbReference type="EMBL" id="CAG5116874.1"/>
    </source>
</evidence>